<feature type="region of interest" description="Disordered" evidence="2">
    <location>
        <begin position="74"/>
        <end position="96"/>
    </location>
</feature>
<organism evidence="3 4">
    <name type="scientific">Stylonychia lemnae</name>
    <name type="common">Ciliate</name>
    <dbReference type="NCBI Taxonomy" id="5949"/>
    <lineage>
        <taxon>Eukaryota</taxon>
        <taxon>Sar</taxon>
        <taxon>Alveolata</taxon>
        <taxon>Ciliophora</taxon>
        <taxon>Intramacronucleata</taxon>
        <taxon>Spirotrichea</taxon>
        <taxon>Stichotrichia</taxon>
        <taxon>Sporadotrichida</taxon>
        <taxon>Oxytrichidae</taxon>
        <taxon>Stylonychinae</taxon>
        <taxon>Stylonychia</taxon>
    </lineage>
</organism>
<dbReference type="EMBL" id="CCKQ01011363">
    <property type="protein sequence ID" value="CDW82911.1"/>
    <property type="molecule type" value="Genomic_DNA"/>
</dbReference>
<name>A0A078AM17_STYLE</name>
<evidence type="ECO:0000256" key="2">
    <source>
        <dbReference type="SAM" id="MobiDB-lite"/>
    </source>
</evidence>
<feature type="region of interest" description="Disordered" evidence="2">
    <location>
        <begin position="15"/>
        <end position="40"/>
    </location>
</feature>
<evidence type="ECO:0000313" key="3">
    <source>
        <dbReference type="EMBL" id="CDW82911.1"/>
    </source>
</evidence>
<dbReference type="GO" id="GO:0030687">
    <property type="term" value="C:preribosome, large subunit precursor"/>
    <property type="evidence" value="ECO:0007669"/>
    <property type="project" value="TreeGrafter"/>
</dbReference>
<accession>A0A078AM17</accession>
<proteinExistence type="inferred from homology"/>
<evidence type="ECO:0000256" key="1">
    <source>
        <dbReference type="ARBA" id="ARBA00007462"/>
    </source>
</evidence>
<dbReference type="GO" id="GO:0000460">
    <property type="term" value="P:maturation of 5.8S rRNA"/>
    <property type="evidence" value="ECO:0007669"/>
    <property type="project" value="TreeGrafter"/>
</dbReference>
<feature type="compositionally biased region" description="Basic and acidic residues" evidence="2">
    <location>
        <begin position="76"/>
        <end position="96"/>
    </location>
</feature>
<dbReference type="PANTHER" id="PTHR13245:SF14">
    <property type="entry name" value="RRP15-LIKE PROTEIN"/>
    <property type="match status" value="1"/>
</dbReference>
<feature type="compositionally biased region" description="Acidic residues" evidence="2">
    <location>
        <begin position="184"/>
        <end position="196"/>
    </location>
</feature>
<sequence length="196" mass="22302">MNVNCVVIQVYQLADESQSENEDGQSKGGDKKQKSKKQMLKSSFASAFQSIISKKLDESTVQAVKDGPILAKYKKPAKEVSEEKQRENEMKQKRQEKERIRIMGRTIPTAEDEERERELQIIATKGGKQRAIKIIQSVGNDKINAGHSSSNQRIISQLQSKQSRWKVLEDDSEDEDGNVKVVDDFDSNNEEEEEQD</sequence>
<evidence type="ECO:0000313" key="4">
    <source>
        <dbReference type="Proteomes" id="UP000039865"/>
    </source>
</evidence>
<dbReference type="Proteomes" id="UP000039865">
    <property type="component" value="Unassembled WGS sequence"/>
</dbReference>
<gene>
    <name evidence="3" type="primary">Contig8489.g9059</name>
    <name evidence="3" type="ORF">STYLEM_11948</name>
</gene>
<keyword evidence="4" id="KW-1185">Reference proteome</keyword>
<reference evidence="3 4" key="1">
    <citation type="submission" date="2014-06" db="EMBL/GenBank/DDBJ databases">
        <authorList>
            <person name="Swart Estienne"/>
        </authorList>
    </citation>
    <scope>NUCLEOTIDE SEQUENCE [LARGE SCALE GENOMIC DNA]</scope>
    <source>
        <strain evidence="3 4">130c</strain>
    </source>
</reference>
<dbReference type="AlphaFoldDB" id="A0A078AM17"/>
<dbReference type="InParanoid" id="A0A078AM17"/>
<comment type="similarity">
    <text evidence="1">Belongs to the RRP15 family.</text>
</comment>
<dbReference type="Pfam" id="PF07890">
    <property type="entry name" value="Rrp15p"/>
    <property type="match status" value="1"/>
</dbReference>
<dbReference type="InterPro" id="IPR012459">
    <property type="entry name" value="Rrp15"/>
</dbReference>
<dbReference type="GO" id="GO:0000470">
    <property type="term" value="P:maturation of LSU-rRNA"/>
    <property type="evidence" value="ECO:0007669"/>
    <property type="project" value="TreeGrafter"/>
</dbReference>
<dbReference type="PANTHER" id="PTHR13245">
    <property type="entry name" value="RRP15-LIKE PROTEIN"/>
    <property type="match status" value="1"/>
</dbReference>
<feature type="region of interest" description="Disordered" evidence="2">
    <location>
        <begin position="165"/>
        <end position="196"/>
    </location>
</feature>
<protein>
    <submittedName>
        <fullName evidence="3">Uncharacterized protein</fullName>
    </submittedName>
</protein>